<dbReference type="InterPro" id="IPR000206">
    <property type="entry name" value="Ribosomal_bL12"/>
</dbReference>
<keyword evidence="2" id="KW-0689">Ribosomal protein</keyword>
<dbReference type="InterPro" id="IPR036235">
    <property type="entry name" value="Ribosomal_bL12_oligo_N_sf"/>
</dbReference>
<organism evidence="7 8">
    <name type="scientific">Vigna mungo</name>
    <name type="common">Black gram</name>
    <name type="synonym">Phaseolus mungo</name>
    <dbReference type="NCBI Taxonomy" id="3915"/>
    <lineage>
        <taxon>Eukaryota</taxon>
        <taxon>Viridiplantae</taxon>
        <taxon>Streptophyta</taxon>
        <taxon>Embryophyta</taxon>
        <taxon>Tracheophyta</taxon>
        <taxon>Spermatophyta</taxon>
        <taxon>Magnoliopsida</taxon>
        <taxon>eudicotyledons</taxon>
        <taxon>Gunneridae</taxon>
        <taxon>Pentapetalae</taxon>
        <taxon>rosids</taxon>
        <taxon>fabids</taxon>
        <taxon>Fabales</taxon>
        <taxon>Fabaceae</taxon>
        <taxon>Papilionoideae</taxon>
        <taxon>50 kb inversion clade</taxon>
        <taxon>NPAAA clade</taxon>
        <taxon>indigoferoid/millettioid clade</taxon>
        <taxon>Phaseoleae</taxon>
        <taxon>Vigna</taxon>
    </lineage>
</organism>
<dbReference type="GO" id="GO:0006412">
    <property type="term" value="P:translation"/>
    <property type="evidence" value="ECO:0007669"/>
    <property type="project" value="InterPro"/>
</dbReference>
<dbReference type="HAMAP" id="MF_00368">
    <property type="entry name" value="Ribosomal_bL12"/>
    <property type="match status" value="1"/>
</dbReference>
<dbReference type="Pfam" id="PF16320">
    <property type="entry name" value="Ribosomal_L12_N"/>
    <property type="match status" value="1"/>
</dbReference>
<keyword evidence="3" id="KW-0687">Ribonucleoprotein</keyword>
<sequence length="418" mass="46708">MDQEEGAITEMKPGRPNRAQTRGWGYSITFHFSVNGGGKFGLGGRQRPCHHSHLITLTYTVTLQQRLPFPHPIQCNQPLTMRFYSRFKHLSHLLQTLTPHQNPPFTSARISILPNAQPLPRPSYARGYCVASQSHTSEKVSAIVDEVMGLTLLEVMDLVEVMREKRGVNELPIMMLMMPGMEVRGLPRGAPKGGGGGEGGEVKVAEKTAFDLKLEGFDAAGKIKVIKEVRTFTSLGLKEAKDLVEKVPAVLKTGVTKEEAESIIAKMKAVGAKFWKFQQLYCHHNSGLISRFCSDFGHFPGVGCELVVIVEIAGSLVLLMQFKIFLPTNLLVVFREILFWGWWLTTGVENEKLQEIAFTWIWEFGEKTRRRTKHGVEYFLLRSGVAAYSSHSSSRQLLSQLVVERRLLAPKSGGEVGF</sequence>
<evidence type="ECO:0000259" key="6">
    <source>
        <dbReference type="Pfam" id="PF16320"/>
    </source>
</evidence>
<protein>
    <recommendedName>
        <fullName evidence="9">Ribosomal protein L7/L12 C-terminal domain-containing protein</fullName>
    </recommendedName>
</protein>
<dbReference type="AlphaFoldDB" id="A0AAQ3SEF0"/>
<evidence type="ECO:0000256" key="3">
    <source>
        <dbReference type="ARBA" id="ARBA00023274"/>
    </source>
</evidence>
<dbReference type="InterPro" id="IPR008932">
    <property type="entry name" value="Ribosomal_bL12_oligo"/>
</dbReference>
<dbReference type="Gene3D" id="3.30.1390.10">
    <property type="match status" value="1"/>
</dbReference>
<accession>A0AAQ3SEF0</accession>
<evidence type="ECO:0000313" key="7">
    <source>
        <dbReference type="EMBL" id="WVZ26118.1"/>
    </source>
</evidence>
<dbReference type="SUPFAM" id="SSF54736">
    <property type="entry name" value="ClpS-like"/>
    <property type="match status" value="1"/>
</dbReference>
<evidence type="ECO:0000256" key="2">
    <source>
        <dbReference type="ARBA" id="ARBA00022980"/>
    </source>
</evidence>
<dbReference type="CDD" id="cd00387">
    <property type="entry name" value="Ribosomal_L7_L12"/>
    <property type="match status" value="1"/>
</dbReference>
<feature type="domain" description="Large ribosomal subunit protein bL12 C-terminal" evidence="5">
    <location>
        <begin position="210"/>
        <end position="273"/>
    </location>
</feature>
<dbReference type="PANTHER" id="PTHR45987:SF4">
    <property type="entry name" value="LARGE RIBOSOMAL SUBUNIT PROTEIN BL12M"/>
    <property type="match status" value="1"/>
</dbReference>
<dbReference type="Pfam" id="PF00542">
    <property type="entry name" value="Ribosomal_L12"/>
    <property type="match status" value="1"/>
</dbReference>
<dbReference type="PANTHER" id="PTHR45987">
    <property type="entry name" value="39S RIBOSOMAL PROTEIN L12"/>
    <property type="match status" value="1"/>
</dbReference>
<evidence type="ECO:0000256" key="4">
    <source>
        <dbReference type="SAM" id="MobiDB-lite"/>
    </source>
</evidence>
<dbReference type="GO" id="GO:0005840">
    <property type="term" value="C:ribosome"/>
    <property type="evidence" value="ECO:0007669"/>
    <property type="project" value="UniProtKB-KW"/>
</dbReference>
<evidence type="ECO:0008006" key="9">
    <source>
        <dbReference type="Google" id="ProtNLM"/>
    </source>
</evidence>
<proteinExistence type="inferred from homology"/>
<dbReference type="GO" id="GO:0003729">
    <property type="term" value="F:mRNA binding"/>
    <property type="evidence" value="ECO:0007669"/>
    <property type="project" value="TreeGrafter"/>
</dbReference>
<comment type="similarity">
    <text evidence="1">Belongs to the bacterial ribosomal protein bL12 family.</text>
</comment>
<feature type="domain" description="Large ribosomal subunit protein bL12 oligomerization" evidence="6">
    <location>
        <begin position="140"/>
        <end position="177"/>
    </location>
</feature>
<reference evidence="7 8" key="1">
    <citation type="journal article" date="2023" name="Life. Sci Alliance">
        <title>Evolutionary insights into 3D genome organization and epigenetic landscape of Vigna mungo.</title>
        <authorList>
            <person name="Junaid A."/>
            <person name="Singh B."/>
            <person name="Bhatia S."/>
        </authorList>
    </citation>
    <scope>NUCLEOTIDE SEQUENCE [LARGE SCALE GENOMIC DNA]</scope>
    <source>
        <strain evidence="7">Urdbean</strain>
    </source>
</reference>
<evidence type="ECO:0000256" key="1">
    <source>
        <dbReference type="ARBA" id="ARBA00007197"/>
    </source>
</evidence>
<dbReference type="FunFam" id="3.30.1390.10:FF:000001">
    <property type="entry name" value="50S ribosomal protein L7/L12"/>
    <property type="match status" value="1"/>
</dbReference>
<dbReference type="GO" id="GO:0005737">
    <property type="term" value="C:cytoplasm"/>
    <property type="evidence" value="ECO:0007669"/>
    <property type="project" value="UniProtKB-ARBA"/>
</dbReference>
<dbReference type="InterPro" id="IPR013823">
    <property type="entry name" value="Ribosomal_bL12_C"/>
</dbReference>
<evidence type="ECO:0000313" key="8">
    <source>
        <dbReference type="Proteomes" id="UP001374535"/>
    </source>
</evidence>
<dbReference type="Proteomes" id="UP001374535">
    <property type="component" value="Chromosome 1"/>
</dbReference>
<keyword evidence="8" id="KW-1185">Reference proteome</keyword>
<dbReference type="EMBL" id="CP144700">
    <property type="protein sequence ID" value="WVZ26118.1"/>
    <property type="molecule type" value="Genomic_DNA"/>
</dbReference>
<dbReference type="InterPro" id="IPR014719">
    <property type="entry name" value="Ribosomal_bL12_C/ClpS-like"/>
</dbReference>
<dbReference type="GO" id="GO:1990904">
    <property type="term" value="C:ribonucleoprotein complex"/>
    <property type="evidence" value="ECO:0007669"/>
    <property type="project" value="UniProtKB-KW"/>
</dbReference>
<feature type="region of interest" description="Disordered" evidence="4">
    <location>
        <begin position="1"/>
        <end position="20"/>
    </location>
</feature>
<dbReference type="GO" id="GO:0003735">
    <property type="term" value="F:structural constituent of ribosome"/>
    <property type="evidence" value="ECO:0007669"/>
    <property type="project" value="InterPro"/>
</dbReference>
<name>A0AAQ3SEF0_VIGMU</name>
<evidence type="ECO:0000259" key="5">
    <source>
        <dbReference type="Pfam" id="PF00542"/>
    </source>
</evidence>
<dbReference type="SUPFAM" id="SSF48300">
    <property type="entry name" value="Ribosomal protein L7/12, oligomerisation (N-terminal) domain"/>
    <property type="match status" value="1"/>
</dbReference>
<gene>
    <name evidence="7" type="ORF">V8G54_004662</name>
</gene>